<dbReference type="EMBL" id="BMAV01003647">
    <property type="protein sequence ID" value="GFY43389.1"/>
    <property type="molecule type" value="Genomic_DNA"/>
</dbReference>
<organism evidence="1 2">
    <name type="scientific">Trichonephila inaurata madagascariensis</name>
    <dbReference type="NCBI Taxonomy" id="2747483"/>
    <lineage>
        <taxon>Eukaryota</taxon>
        <taxon>Metazoa</taxon>
        <taxon>Ecdysozoa</taxon>
        <taxon>Arthropoda</taxon>
        <taxon>Chelicerata</taxon>
        <taxon>Arachnida</taxon>
        <taxon>Araneae</taxon>
        <taxon>Araneomorphae</taxon>
        <taxon>Entelegynae</taxon>
        <taxon>Araneoidea</taxon>
        <taxon>Nephilidae</taxon>
        <taxon>Trichonephila</taxon>
        <taxon>Trichonephila inaurata</taxon>
    </lineage>
</organism>
<evidence type="ECO:0000313" key="1">
    <source>
        <dbReference type="EMBL" id="GFY43389.1"/>
    </source>
</evidence>
<protein>
    <submittedName>
        <fullName evidence="1">Uncharacterized protein</fullName>
    </submittedName>
</protein>
<keyword evidence="2" id="KW-1185">Reference proteome</keyword>
<comment type="caution">
    <text evidence="1">The sequence shown here is derived from an EMBL/GenBank/DDBJ whole genome shotgun (WGS) entry which is preliminary data.</text>
</comment>
<gene>
    <name evidence="1" type="primary">NCL1_25549</name>
    <name evidence="1" type="ORF">TNIN_481911</name>
</gene>
<dbReference type="AlphaFoldDB" id="A0A8X6WXY0"/>
<evidence type="ECO:0000313" key="2">
    <source>
        <dbReference type="Proteomes" id="UP000886998"/>
    </source>
</evidence>
<accession>A0A8X6WXY0</accession>
<name>A0A8X6WXY0_9ARAC</name>
<dbReference type="OrthoDB" id="6433315at2759"/>
<proteinExistence type="predicted"/>
<sequence length="109" mass="12596">MQTCRAENSHNIADRILLRKVQTELKRAIIFSKRTTCRSFATNLGFRKVGPRAQRFVSRLKNEKPSQHWEPITVNGKLLTSPTEVSKSFSKNYAEISRLHITAKDRKLI</sequence>
<dbReference type="Proteomes" id="UP000886998">
    <property type="component" value="Unassembled WGS sequence"/>
</dbReference>
<reference evidence="1" key="1">
    <citation type="submission" date="2020-08" db="EMBL/GenBank/DDBJ databases">
        <title>Multicomponent nature underlies the extraordinary mechanical properties of spider dragline silk.</title>
        <authorList>
            <person name="Kono N."/>
            <person name="Nakamura H."/>
            <person name="Mori M."/>
            <person name="Yoshida Y."/>
            <person name="Ohtoshi R."/>
            <person name="Malay A.D."/>
            <person name="Moran D.A.P."/>
            <person name="Tomita M."/>
            <person name="Numata K."/>
            <person name="Arakawa K."/>
        </authorList>
    </citation>
    <scope>NUCLEOTIDE SEQUENCE</scope>
</reference>